<reference evidence="2 3" key="1">
    <citation type="submission" date="2019-03" db="EMBL/GenBank/DDBJ databases">
        <title>First draft genome of Liparis tanakae, snailfish: a comprehensive survey of snailfish specific genes.</title>
        <authorList>
            <person name="Kim W."/>
            <person name="Song I."/>
            <person name="Jeong J.-H."/>
            <person name="Kim D."/>
            <person name="Kim S."/>
            <person name="Ryu S."/>
            <person name="Song J.Y."/>
            <person name="Lee S.K."/>
        </authorList>
    </citation>
    <scope>NUCLEOTIDE SEQUENCE [LARGE SCALE GENOMIC DNA]</scope>
    <source>
        <tissue evidence="2">Muscle</tissue>
    </source>
</reference>
<feature type="region of interest" description="Disordered" evidence="1">
    <location>
        <begin position="59"/>
        <end position="85"/>
    </location>
</feature>
<evidence type="ECO:0000313" key="3">
    <source>
        <dbReference type="Proteomes" id="UP000314294"/>
    </source>
</evidence>
<dbReference type="Proteomes" id="UP000314294">
    <property type="component" value="Unassembled WGS sequence"/>
</dbReference>
<evidence type="ECO:0000256" key="1">
    <source>
        <dbReference type="SAM" id="MobiDB-lite"/>
    </source>
</evidence>
<accession>A0A4Z2JG74</accession>
<comment type="caution">
    <text evidence="2">The sequence shown here is derived from an EMBL/GenBank/DDBJ whole genome shotgun (WGS) entry which is preliminary data.</text>
</comment>
<organism evidence="2 3">
    <name type="scientific">Liparis tanakae</name>
    <name type="common">Tanaka's snailfish</name>
    <dbReference type="NCBI Taxonomy" id="230148"/>
    <lineage>
        <taxon>Eukaryota</taxon>
        <taxon>Metazoa</taxon>
        <taxon>Chordata</taxon>
        <taxon>Craniata</taxon>
        <taxon>Vertebrata</taxon>
        <taxon>Euteleostomi</taxon>
        <taxon>Actinopterygii</taxon>
        <taxon>Neopterygii</taxon>
        <taxon>Teleostei</taxon>
        <taxon>Neoteleostei</taxon>
        <taxon>Acanthomorphata</taxon>
        <taxon>Eupercaria</taxon>
        <taxon>Perciformes</taxon>
        <taxon>Cottioidei</taxon>
        <taxon>Cottales</taxon>
        <taxon>Liparidae</taxon>
        <taxon>Liparis</taxon>
    </lineage>
</organism>
<dbReference type="EMBL" id="SRLO01000003">
    <property type="protein sequence ID" value="TNN88843.1"/>
    <property type="molecule type" value="Genomic_DNA"/>
</dbReference>
<name>A0A4Z2JG74_9TELE</name>
<keyword evidence="3" id="KW-1185">Reference proteome</keyword>
<proteinExistence type="predicted"/>
<sequence>MLGLEPVLWEMGGVGLLGPCAATASHRHTVYAADTHATSDLLNPPPPPPLPEWPRGLAMGSKQGEADCLHKNSSKELLTSAKKVG</sequence>
<dbReference type="AlphaFoldDB" id="A0A4Z2JG74"/>
<gene>
    <name evidence="2" type="ORF">EYF80_000721</name>
</gene>
<protein>
    <submittedName>
        <fullName evidence="2">Uncharacterized protein</fullName>
    </submittedName>
</protein>
<evidence type="ECO:0000313" key="2">
    <source>
        <dbReference type="EMBL" id="TNN88843.1"/>
    </source>
</evidence>
<feature type="compositionally biased region" description="Basic and acidic residues" evidence="1">
    <location>
        <begin position="64"/>
        <end position="74"/>
    </location>
</feature>